<dbReference type="Pfam" id="PF07811">
    <property type="entry name" value="TadE"/>
    <property type="match status" value="1"/>
</dbReference>
<comment type="caution">
    <text evidence="3">The sequence shown here is derived from an EMBL/GenBank/DDBJ whole genome shotgun (WGS) entry which is preliminary data.</text>
</comment>
<reference evidence="3 4" key="1">
    <citation type="submission" date="2021-10" db="EMBL/GenBank/DDBJ databases">
        <title>The diversity and Nitrogen Metabolism of Culturable Nitrate-Utilizing Bacteria Within the Oxygen Minimum Zone of the Changjiang (Yangtze River)Estuary.</title>
        <authorList>
            <person name="Zhang D."/>
            <person name="Zheng J."/>
            <person name="Liu S."/>
            <person name="He W."/>
        </authorList>
    </citation>
    <scope>NUCLEOTIDE SEQUENCE [LARGE SCALE GENOMIC DNA]</scope>
    <source>
        <strain evidence="3 4">FXH275-2</strain>
    </source>
</reference>
<protein>
    <submittedName>
        <fullName evidence="3">Pilus assembly protein</fullName>
    </submittedName>
</protein>
<evidence type="ECO:0000256" key="1">
    <source>
        <dbReference type="SAM" id="Phobius"/>
    </source>
</evidence>
<organism evidence="3 4">
    <name type="scientific">Sphingobium soli</name>
    <dbReference type="NCBI Taxonomy" id="1591116"/>
    <lineage>
        <taxon>Bacteria</taxon>
        <taxon>Pseudomonadati</taxon>
        <taxon>Pseudomonadota</taxon>
        <taxon>Alphaproteobacteria</taxon>
        <taxon>Sphingomonadales</taxon>
        <taxon>Sphingomonadaceae</taxon>
        <taxon>Sphingobium</taxon>
    </lineage>
</organism>
<keyword evidence="1" id="KW-0812">Transmembrane</keyword>
<dbReference type="InterPro" id="IPR012495">
    <property type="entry name" value="TadE-like_dom"/>
</dbReference>
<feature type="domain" description="TadE-like" evidence="2">
    <location>
        <begin position="18"/>
        <end position="60"/>
    </location>
</feature>
<sequence>MIGRIASKLMRLRRDARGVTLLEFGFVAPPLMLTIMAIGDLGYQAYWHAVARGVLEKAARAASVGTLNGAQFDAYITQQMSAITARNASPPHIVKKSYYNFSRVGKPEKITSDTAPLGVYNSGDCYEDANGNGVFDTSGGSTGLGNADDIVYYEVTLSQPRLFPMARLLGWSATQSVTVSTMVRNQPWANQTTPTIRCS</sequence>
<dbReference type="RefSeq" id="WP_009821436.1">
    <property type="nucleotide sequence ID" value="NZ_JAJGNP010000002.1"/>
</dbReference>
<proteinExistence type="predicted"/>
<name>A0ABS8H0A8_9SPHN</name>
<dbReference type="Proteomes" id="UP001198830">
    <property type="component" value="Unassembled WGS sequence"/>
</dbReference>
<gene>
    <name evidence="3" type="ORF">LL253_04410</name>
</gene>
<keyword evidence="4" id="KW-1185">Reference proteome</keyword>
<dbReference type="EMBL" id="JAJGNP010000002">
    <property type="protein sequence ID" value="MCC4231931.1"/>
    <property type="molecule type" value="Genomic_DNA"/>
</dbReference>
<feature type="transmembrane region" description="Helical" evidence="1">
    <location>
        <begin position="21"/>
        <end position="43"/>
    </location>
</feature>
<evidence type="ECO:0000259" key="2">
    <source>
        <dbReference type="Pfam" id="PF07811"/>
    </source>
</evidence>
<evidence type="ECO:0000313" key="3">
    <source>
        <dbReference type="EMBL" id="MCC4231931.1"/>
    </source>
</evidence>
<evidence type="ECO:0000313" key="4">
    <source>
        <dbReference type="Proteomes" id="UP001198830"/>
    </source>
</evidence>
<accession>A0ABS8H0A8</accession>
<keyword evidence="1" id="KW-0472">Membrane</keyword>
<keyword evidence="1" id="KW-1133">Transmembrane helix</keyword>